<dbReference type="OrthoDB" id="2018133at2759"/>
<evidence type="ECO:0000256" key="3">
    <source>
        <dbReference type="ARBA" id="ARBA00022832"/>
    </source>
</evidence>
<dbReference type="CDD" id="cd06558">
    <property type="entry name" value="crotonase-like"/>
    <property type="match status" value="1"/>
</dbReference>
<dbReference type="PROSITE" id="PS00166">
    <property type="entry name" value="ENOYL_COA_HYDRATASE"/>
    <property type="match status" value="1"/>
</dbReference>
<dbReference type="GO" id="GO:0005739">
    <property type="term" value="C:mitochondrion"/>
    <property type="evidence" value="ECO:0007669"/>
    <property type="project" value="TreeGrafter"/>
</dbReference>
<sequence length="285" mass="30787">MLSLVGKQLFAKNGSVLAAGSRFLSTDFQHILVDKRGEKKNVGFIQLNRPKALNALCDALIKELSQALNEMEKDKDIGSVVLTGSEKAFAAGADIKEMSEVKFAEAFSTNFLSGWDSVAKFKKPLIAAVNGYALGGGCELAMMCDIIYCGDKAKFGQPEIALGVIPGAGGTQRLPKAVGKSRAMEMVLSGLPITAQEAEHWGLVSRVFPADKLVDEAIKLGEKISSQSKLISMMAKEAVNNSFETTLQQGLKSELRYFHAAFGTHDKMEGMKAFIEKRPAGFKDE</sequence>
<dbReference type="eggNOG" id="KOG1680">
    <property type="taxonomic scope" value="Eukaryota"/>
</dbReference>
<keyword evidence="3" id="KW-0276">Fatty acid metabolism</keyword>
<organism evidence="8 9">
    <name type="scientific">Tetranychus urticae</name>
    <name type="common">Two-spotted spider mite</name>
    <dbReference type="NCBI Taxonomy" id="32264"/>
    <lineage>
        <taxon>Eukaryota</taxon>
        <taxon>Metazoa</taxon>
        <taxon>Ecdysozoa</taxon>
        <taxon>Arthropoda</taxon>
        <taxon>Chelicerata</taxon>
        <taxon>Arachnida</taxon>
        <taxon>Acari</taxon>
        <taxon>Acariformes</taxon>
        <taxon>Trombidiformes</taxon>
        <taxon>Prostigmata</taxon>
        <taxon>Eleutherengona</taxon>
        <taxon>Raphignathae</taxon>
        <taxon>Tetranychoidea</taxon>
        <taxon>Tetranychidae</taxon>
        <taxon>Tetranychus</taxon>
    </lineage>
</organism>
<keyword evidence="5" id="KW-0456">Lyase</keyword>
<dbReference type="InterPro" id="IPR029045">
    <property type="entry name" value="ClpP/crotonase-like_dom_sf"/>
</dbReference>
<dbReference type="OMA" id="FCDARED"/>
<gene>
    <name evidence="8" type="primary">107360075</name>
</gene>
<dbReference type="PANTHER" id="PTHR11941">
    <property type="entry name" value="ENOYL-COA HYDRATASE-RELATED"/>
    <property type="match status" value="1"/>
</dbReference>
<dbReference type="InterPro" id="IPR014748">
    <property type="entry name" value="Enoyl-CoA_hydra_C"/>
</dbReference>
<dbReference type="FunFam" id="3.90.226.10:FF:000019">
    <property type="entry name" value="Enoyl-CoA hydratase, mitochondrial"/>
    <property type="match status" value="1"/>
</dbReference>
<dbReference type="EnsemblMetazoa" id="tetur04g06780.1">
    <property type="protein sequence ID" value="tetur04g06780.1"/>
    <property type="gene ID" value="tetur04g06780"/>
</dbReference>
<dbReference type="EMBL" id="CAEY01001369">
    <property type="status" value="NOT_ANNOTATED_CDS"/>
    <property type="molecule type" value="Genomic_DNA"/>
</dbReference>
<evidence type="ECO:0000256" key="5">
    <source>
        <dbReference type="ARBA" id="ARBA00023239"/>
    </source>
</evidence>
<dbReference type="FunFam" id="1.10.12.10:FF:000001">
    <property type="entry name" value="Probable enoyl-CoA hydratase, mitochondrial"/>
    <property type="match status" value="1"/>
</dbReference>
<dbReference type="Gene3D" id="1.10.12.10">
    <property type="entry name" value="Lyase 2-enoyl-coa Hydratase, Chain A, domain 2"/>
    <property type="match status" value="1"/>
</dbReference>
<dbReference type="InterPro" id="IPR018376">
    <property type="entry name" value="Enoyl-CoA_hyd/isom_CS"/>
</dbReference>
<reference evidence="9" key="1">
    <citation type="submission" date="2011-08" db="EMBL/GenBank/DDBJ databases">
        <authorList>
            <person name="Rombauts S."/>
        </authorList>
    </citation>
    <scope>NUCLEOTIDE SEQUENCE</scope>
    <source>
        <strain evidence="9">London</strain>
    </source>
</reference>
<proteinExistence type="inferred from homology"/>
<evidence type="ECO:0000256" key="7">
    <source>
        <dbReference type="RuleBase" id="RU003707"/>
    </source>
</evidence>
<dbReference type="AlphaFoldDB" id="T1K2Y9"/>
<dbReference type="EC" id="4.2.1.17" evidence="2"/>
<dbReference type="PANTHER" id="PTHR11941:SF54">
    <property type="entry name" value="ENOYL-COA HYDRATASE, MITOCHONDRIAL"/>
    <property type="match status" value="1"/>
</dbReference>
<dbReference type="SUPFAM" id="SSF52096">
    <property type="entry name" value="ClpP/crotonase"/>
    <property type="match status" value="1"/>
</dbReference>
<evidence type="ECO:0000313" key="9">
    <source>
        <dbReference type="Proteomes" id="UP000015104"/>
    </source>
</evidence>
<dbReference type="Proteomes" id="UP000015104">
    <property type="component" value="Unassembled WGS sequence"/>
</dbReference>
<accession>T1K2Y9</accession>
<evidence type="ECO:0000256" key="6">
    <source>
        <dbReference type="ARBA" id="ARBA00073937"/>
    </source>
</evidence>
<evidence type="ECO:0000256" key="1">
    <source>
        <dbReference type="ARBA" id="ARBA00005254"/>
    </source>
</evidence>
<comment type="similarity">
    <text evidence="1 7">Belongs to the enoyl-CoA hydratase/isomerase family.</text>
</comment>
<dbReference type="Gene3D" id="3.90.226.10">
    <property type="entry name" value="2-enoyl-CoA Hydratase, Chain A, domain 1"/>
    <property type="match status" value="1"/>
</dbReference>
<reference evidence="8" key="2">
    <citation type="submission" date="2015-06" db="UniProtKB">
        <authorList>
            <consortium name="EnsemblMetazoa"/>
        </authorList>
    </citation>
    <scope>IDENTIFICATION</scope>
</reference>
<protein>
    <recommendedName>
        <fullName evidence="6">Probable enoyl-CoA hydratase, mitochondrial</fullName>
        <ecNumber evidence="2">4.2.1.17</ecNumber>
    </recommendedName>
</protein>
<evidence type="ECO:0000313" key="8">
    <source>
        <dbReference type="EnsemblMetazoa" id="tetur04g06780.1"/>
    </source>
</evidence>
<dbReference type="GO" id="GO:0004300">
    <property type="term" value="F:enoyl-CoA hydratase activity"/>
    <property type="evidence" value="ECO:0007669"/>
    <property type="project" value="UniProtKB-EC"/>
</dbReference>
<dbReference type="HOGENOM" id="CLU_009834_7_6_1"/>
<dbReference type="InterPro" id="IPR001753">
    <property type="entry name" value="Enoyl-CoA_hydra/iso"/>
</dbReference>
<keyword evidence="4" id="KW-0443">Lipid metabolism</keyword>
<evidence type="ECO:0000256" key="4">
    <source>
        <dbReference type="ARBA" id="ARBA00023098"/>
    </source>
</evidence>
<evidence type="ECO:0000256" key="2">
    <source>
        <dbReference type="ARBA" id="ARBA00012076"/>
    </source>
</evidence>
<dbReference type="STRING" id="32264.T1K2Y9"/>
<dbReference type="KEGG" id="tut:107360075"/>
<dbReference type="GO" id="GO:0006635">
    <property type="term" value="P:fatty acid beta-oxidation"/>
    <property type="evidence" value="ECO:0007669"/>
    <property type="project" value="TreeGrafter"/>
</dbReference>
<dbReference type="Pfam" id="PF00378">
    <property type="entry name" value="ECH_1"/>
    <property type="match status" value="1"/>
</dbReference>
<name>T1K2Y9_TETUR</name>
<keyword evidence="9" id="KW-1185">Reference proteome</keyword>